<dbReference type="InterPro" id="IPR000835">
    <property type="entry name" value="HTH_MarR-typ"/>
</dbReference>
<dbReference type="EMBL" id="CADCWK010000032">
    <property type="protein sequence ID" value="CAA9545207.1"/>
    <property type="molecule type" value="Genomic_DNA"/>
</dbReference>
<dbReference type="Pfam" id="PF12802">
    <property type="entry name" value="MarR_2"/>
    <property type="match status" value="1"/>
</dbReference>
<accession>A0A6J4UD31</accession>
<reference evidence="5" key="1">
    <citation type="submission" date="2020-02" db="EMBL/GenBank/DDBJ databases">
        <authorList>
            <person name="Meier V. D."/>
        </authorList>
    </citation>
    <scope>NUCLEOTIDE SEQUENCE</scope>
    <source>
        <strain evidence="5">AVDCRST_MAG33</strain>
    </source>
</reference>
<protein>
    <recommendedName>
        <fullName evidence="4">HTH marR-type domain-containing protein</fullName>
    </recommendedName>
</protein>
<keyword evidence="3" id="KW-0804">Transcription</keyword>
<dbReference type="InterPro" id="IPR036388">
    <property type="entry name" value="WH-like_DNA-bd_sf"/>
</dbReference>
<dbReference type="Gene3D" id="1.10.10.10">
    <property type="entry name" value="Winged helix-like DNA-binding domain superfamily/Winged helix DNA-binding domain"/>
    <property type="match status" value="1"/>
</dbReference>
<name>A0A6J4UD31_9BACT</name>
<keyword evidence="2" id="KW-0238">DNA-binding</keyword>
<dbReference type="PANTHER" id="PTHR42756:SF1">
    <property type="entry name" value="TRANSCRIPTIONAL REPRESSOR OF EMRAB OPERON"/>
    <property type="match status" value="1"/>
</dbReference>
<dbReference type="SMART" id="SM00347">
    <property type="entry name" value="HTH_MARR"/>
    <property type="match status" value="1"/>
</dbReference>
<keyword evidence="1" id="KW-0805">Transcription regulation</keyword>
<dbReference type="PROSITE" id="PS50995">
    <property type="entry name" value="HTH_MARR_2"/>
    <property type="match status" value="1"/>
</dbReference>
<dbReference type="InterPro" id="IPR036390">
    <property type="entry name" value="WH_DNA-bd_sf"/>
</dbReference>
<dbReference type="AlphaFoldDB" id="A0A6J4UD31"/>
<organism evidence="5">
    <name type="scientific">uncultured Thermomicrobiales bacterium</name>
    <dbReference type="NCBI Taxonomy" id="1645740"/>
    <lineage>
        <taxon>Bacteria</taxon>
        <taxon>Pseudomonadati</taxon>
        <taxon>Thermomicrobiota</taxon>
        <taxon>Thermomicrobia</taxon>
        <taxon>Thermomicrobiales</taxon>
        <taxon>environmental samples</taxon>
    </lineage>
</organism>
<evidence type="ECO:0000256" key="3">
    <source>
        <dbReference type="ARBA" id="ARBA00023163"/>
    </source>
</evidence>
<evidence type="ECO:0000259" key="4">
    <source>
        <dbReference type="PROSITE" id="PS50995"/>
    </source>
</evidence>
<dbReference type="GO" id="GO:0003700">
    <property type="term" value="F:DNA-binding transcription factor activity"/>
    <property type="evidence" value="ECO:0007669"/>
    <property type="project" value="InterPro"/>
</dbReference>
<proteinExistence type="predicted"/>
<evidence type="ECO:0000256" key="1">
    <source>
        <dbReference type="ARBA" id="ARBA00023015"/>
    </source>
</evidence>
<evidence type="ECO:0000313" key="5">
    <source>
        <dbReference type="EMBL" id="CAA9545207.1"/>
    </source>
</evidence>
<dbReference type="InterPro" id="IPR023187">
    <property type="entry name" value="Tscrpt_reg_MarR-type_CS"/>
</dbReference>
<sequence>MPYDTEPIDVQHSLLASLELSGEDAVRIEQVMHALPDLWQAYQRRLLKQQHFKGVTSGQIRLLNAMLHNAPCSVGTVATALSISMGAASESVDKLVELGYITREHSRVDRRQVILDLTDDAREIAATVRRIRIAQIAQVFARMTAAERDGFIRGLHLYRDVLADFPLDRDESLATVAALTTVDVPGDHEMIP</sequence>
<evidence type="ECO:0000256" key="2">
    <source>
        <dbReference type="ARBA" id="ARBA00023125"/>
    </source>
</evidence>
<dbReference type="PROSITE" id="PS01117">
    <property type="entry name" value="HTH_MARR_1"/>
    <property type="match status" value="1"/>
</dbReference>
<dbReference type="PANTHER" id="PTHR42756">
    <property type="entry name" value="TRANSCRIPTIONAL REGULATOR, MARR"/>
    <property type="match status" value="1"/>
</dbReference>
<dbReference type="SUPFAM" id="SSF46785">
    <property type="entry name" value="Winged helix' DNA-binding domain"/>
    <property type="match status" value="1"/>
</dbReference>
<dbReference type="GO" id="GO:0003677">
    <property type="term" value="F:DNA binding"/>
    <property type="evidence" value="ECO:0007669"/>
    <property type="project" value="UniProtKB-KW"/>
</dbReference>
<gene>
    <name evidence="5" type="ORF">AVDCRST_MAG33-385</name>
</gene>
<feature type="domain" description="HTH marR-type" evidence="4">
    <location>
        <begin position="28"/>
        <end position="160"/>
    </location>
</feature>